<accession>A0A090AK38</accession>
<gene>
    <name evidence="2" type="ORF">THII_1690</name>
</gene>
<dbReference type="STRING" id="40754.THII_1690"/>
<feature type="compositionally biased region" description="Pro residues" evidence="1">
    <location>
        <begin position="214"/>
        <end position="227"/>
    </location>
</feature>
<organism evidence="2 3">
    <name type="scientific">Thioploca ingrica</name>
    <dbReference type="NCBI Taxonomy" id="40754"/>
    <lineage>
        <taxon>Bacteria</taxon>
        <taxon>Pseudomonadati</taxon>
        <taxon>Pseudomonadota</taxon>
        <taxon>Gammaproteobacteria</taxon>
        <taxon>Thiotrichales</taxon>
        <taxon>Thiotrichaceae</taxon>
        <taxon>Thioploca</taxon>
    </lineage>
</organism>
<feature type="region of interest" description="Disordered" evidence="1">
    <location>
        <begin position="159"/>
        <end position="230"/>
    </location>
</feature>
<evidence type="ECO:0000256" key="1">
    <source>
        <dbReference type="SAM" id="MobiDB-lite"/>
    </source>
</evidence>
<dbReference type="KEGG" id="tig:THII_1690"/>
<proteinExistence type="predicted"/>
<keyword evidence="3" id="KW-1185">Reference proteome</keyword>
<dbReference type="AlphaFoldDB" id="A0A090AK38"/>
<dbReference type="HOGENOM" id="CLU_813063_0_0_6"/>
<protein>
    <submittedName>
        <fullName evidence="2">Uncharacterized protein</fullName>
    </submittedName>
</protein>
<name>A0A090AK38_9GAMM</name>
<dbReference type="EMBL" id="AP014633">
    <property type="protein sequence ID" value="BAP55987.1"/>
    <property type="molecule type" value="Genomic_DNA"/>
</dbReference>
<sequence length="352" mass="39281">MQKITNYLLSTITSHYLWIGLLVISINVQAAISDEQVAAFVEALRLAAPKSGNLYSDWQIKAANISTWSQRCLGRSLTTSEFEADLEIARAILECKMGHVLREQYELSKYNEAVAVQRTAAWWMTGVAEQYQNGNIANYTQKVLNLYYQELKNVSPAATKSLTTPVPPTLPNSQNRETTPPPVSANTESPNSSAFPDTESPTLPVSPDTESPTLPLPPPVSNTPPASPGVTEKQITDLVEAIRLATPKNRNLDDNLYSEWQIKPSAIRSWSRECLQQELTPDDFAANPQMSRTILKCKIGQILKQEYTVSNKDIFVAVRRTAAWWISGDPQQYKTGVIGDYTLKVLEFYLQL</sequence>
<feature type="compositionally biased region" description="Polar residues" evidence="1">
    <location>
        <begin position="171"/>
        <end position="203"/>
    </location>
</feature>
<dbReference type="Proteomes" id="UP000031623">
    <property type="component" value="Chromosome"/>
</dbReference>
<reference evidence="2 3" key="1">
    <citation type="journal article" date="2014" name="ISME J.">
        <title>Ecophysiology of Thioploca ingrica as revealed by the complete genome sequence supplemented with proteomic evidence.</title>
        <authorList>
            <person name="Kojima H."/>
            <person name="Ogura Y."/>
            <person name="Yamamoto N."/>
            <person name="Togashi T."/>
            <person name="Mori H."/>
            <person name="Watanabe T."/>
            <person name="Nemoto F."/>
            <person name="Kurokawa K."/>
            <person name="Hayashi T."/>
            <person name="Fukui M."/>
        </authorList>
    </citation>
    <scope>NUCLEOTIDE SEQUENCE [LARGE SCALE GENOMIC DNA]</scope>
</reference>
<evidence type="ECO:0000313" key="2">
    <source>
        <dbReference type="EMBL" id="BAP55987.1"/>
    </source>
</evidence>
<evidence type="ECO:0000313" key="3">
    <source>
        <dbReference type="Proteomes" id="UP000031623"/>
    </source>
</evidence>